<sequence>MEYATEPGAGTRSGVSWKNLAIRLLAPTLKVFDEYNAPLTRLLSNLPDNEQHLKGLISASISGPYMEQGDPDVSEYGEVADLGYGMGIDQPPTSIIIKEEFQKRLLYHMSTREDTILASMLLRPGPVRALKGARFERGKDANSVRYLNVSSIKVSVTRSCFSILLDIRKWKTTGSGSFGSVWGSFFFFSIVFKLTESARCSANYKIKLSGAVVVSQSEVVEYCKPGGCVEHVYYVLKCIHYVKRDFWFANKATVLDINRTNSQACATKSGLNTTIFTSSGMKTLQKAYMSSLSSLLALAFITIFNM</sequence>
<accession>A0ACC4B892</accession>
<evidence type="ECO:0000313" key="1">
    <source>
        <dbReference type="EMBL" id="KAL3574592.1"/>
    </source>
</evidence>
<protein>
    <submittedName>
        <fullName evidence="1">Uncharacterized protein</fullName>
    </submittedName>
</protein>
<organism evidence="1 2">
    <name type="scientific">Populus alba</name>
    <name type="common">White poplar</name>
    <dbReference type="NCBI Taxonomy" id="43335"/>
    <lineage>
        <taxon>Eukaryota</taxon>
        <taxon>Viridiplantae</taxon>
        <taxon>Streptophyta</taxon>
        <taxon>Embryophyta</taxon>
        <taxon>Tracheophyta</taxon>
        <taxon>Spermatophyta</taxon>
        <taxon>Magnoliopsida</taxon>
        <taxon>eudicotyledons</taxon>
        <taxon>Gunneridae</taxon>
        <taxon>Pentapetalae</taxon>
        <taxon>rosids</taxon>
        <taxon>fabids</taxon>
        <taxon>Malpighiales</taxon>
        <taxon>Salicaceae</taxon>
        <taxon>Saliceae</taxon>
        <taxon>Populus</taxon>
    </lineage>
</organism>
<reference evidence="1 2" key="1">
    <citation type="journal article" date="2024" name="Plant Biotechnol. J.">
        <title>Genome and CRISPR/Cas9 system of a widespread forest tree (Populus alba) in the world.</title>
        <authorList>
            <person name="Liu Y.J."/>
            <person name="Jiang P.F."/>
            <person name="Han X.M."/>
            <person name="Li X.Y."/>
            <person name="Wang H.M."/>
            <person name="Wang Y.J."/>
            <person name="Wang X.X."/>
            <person name="Zeng Q.Y."/>
        </authorList>
    </citation>
    <scope>NUCLEOTIDE SEQUENCE [LARGE SCALE GENOMIC DNA]</scope>
    <source>
        <strain evidence="2">cv. PAL-ZL1</strain>
    </source>
</reference>
<evidence type="ECO:0000313" key="2">
    <source>
        <dbReference type="Proteomes" id="UP000309997"/>
    </source>
</evidence>
<dbReference type="Proteomes" id="UP000309997">
    <property type="component" value="Unassembled WGS sequence"/>
</dbReference>
<name>A0ACC4B892_POPAL</name>
<keyword evidence="2" id="KW-1185">Reference proteome</keyword>
<gene>
    <name evidence="1" type="ORF">D5086_025205</name>
</gene>
<dbReference type="EMBL" id="RCHU02000013">
    <property type="protein sequence ID" value="KAL3574592.1"/>
    <property type="molecule type" value="Genomic_DNA"/>
</dbReference>
<comment type="caution">
    <text evidence="1">The sequence shown here is derived from an EMBL/GenBank/DDBJ whole genome shotgun (WGS) entry which is preliminary data.</text>
</comment>
<proteinExistence type="predicted"/>